<evidence type="ECO:0000256" key="1">
    <source>
        <dbReference type="ARBA" id="ARBA00022737"/>
    </source>
</evidence>
<dbReference type="AlphaFoldDB" id="A0A7X6DL27"/>
<dbReference type="PANTHER" id="PTHR13833">
    <property type="match status" value="1"/>
</dbReference>
<dbReference type="CDD" id="cd14953">
    <property type="entry name" value="NHL_like_1"/>
    <property type="match status" value="1"/>
</dbReference>
<protein>
    <recommendedName>
        <fullName evidence="5">NHL repeat-containing protein</fullName>
    </recommendedName>
</protein>
<sequence length="391" mass="41732">MSEEIMKRPLFLIVSLFFLFSACAYFPFPEGAIPASMPGRKTFQGSPEKIVSIVAGSGQRGLQDGPASLARFAWPTGIAVNRRGDRFVADYDNHVIRKIDRFGWVTTFAGQGVPGFADGKGREALFHGPDTLAMDGDDNLYVADTDNFRIRKITPDGVVSTVAGSGRQGNKEGAAEEAEFVYPTGVAVAPDGSLYVADRGAHRIKRVTPTGIVMIVAGTGEQGYHDSLAYFSKFNQPMTVAADNGGNVYVADAGSHTIRRIGSDGNVMTVAGSGEPGDRDGLREEAQFYWPTGVSVDIEGNLIVSDSKNHRIRKILLPQGRVSTLAGSGQPGDIDGMGLSAGFDFPTGIGIDPAGNIYIADSANHRIRAIHPGILRVGDHAWEVGSRFAER</sequence>
<dbReference type="PROSITE" id="PS51257">
    <property type="entry name" value="PROKAR_LIPOPROTEIN"/>
    <property type="match status" value="1"/>
</dbReference>
<evidence type="ECO:0008006" key="5">
    <source>
        <dbReference type="Google" id="ProtNLM"/>
    </source>
</evidence>
<proteinExistence type="predicted"/>
<dbReference type="Pfam" id="PF01436">
    <property type="entry name" value="NHL"/>
    <property type="match status" value="4"/>
</dbReference>
<keyword evidence="1" id="KW-0677">Repeat</keyword>
<evidence type="ECO:0000313" key="3">
    <source>
        <dbReference type="EMBL" id="NKE69152.1"/>
    </source>
</evidence>
<dbReference type="EMBL" id="VTOW01000001">
    <property type="protein sequence ID" value="NKE69152.1"/>
    <property type="molecule type" value="Genomic_DNA"/>
</dbReference>
<feature type="repeat" description="NHL" evidence="2">
    <location>
        <begin position="343"/>
        <end position="373"/>
    </location>
</feature>
<dbReference type="PROSITE" id="PS51125">
    <property type="entry name" value="NHL"/>
    <property type="match status" value="3"/>
</dbReference>
<dbReference type="Proteomes" id="UP000534783">
    <property type="component" value="Unassembled WGS sequence"/>
</dbReference>
<accession>A0A7X6DL27</accession>
<dbReference type="SUPFAM" id="SSF101898">
    <property type="entry name" value="NHL repeat"/>
    <property type="match status" value="1"/>
</dbReference>
<feature type="repeat" description="NHL" evidence="2">
    <location>
        <begin position="287"/>
        <end position="312"/>
    </location>
</feature>
<organism evidence="3 4">
    <name type="scientific">Candidatus Manganitrophus noduliformans</name>
    <dbReference type="NCBI Taxonomy" id="2606439"/>
    <lineage>
        <taxon>Bacteria</taxon>
        <taxon>Pseudomonadati</taxon>
        <taxon>Nitrospirota</taxon>
        <taxon>Nitrospiria</taxon>
        <taxon>Candidatus Troglogloeales</taxon>
        <taxon>Candidatus Manganitrophaceae</taxon>
        <taxon>Candidatus Manganitrophus</taxon>
    </lineage>
</organism>
<evidence type="ECO:0000256" key="2">
    <source>
        <dbReference type="PROSITE-ProRule" id="PRU00504"/>
    </source>
</evidence>
<dbReference type="Gene3D" id="2.120.10.30">
    <property type="entry name" value="TolB, C-terminal domain"/>
    <property type="match status" value="3"/>
</dbReference>
<feature type="repeat" description="NHL" evidence="2">
    <location>
        <begin position="179"/>
        <end position="210"/>
    </location>
</feature>
<dbReference type="InterPro" id="IPR011042">
    <property type="entry name" value="6-blade_b-propeller_TolB-like"/>
</dbReference>
<name>A0A7X6DL27_9BACT</name>
<comment type="caution">
    <text evidence="3">The sequence shown here is derived from an EMBL/GenBank/DDBJ whole genome shotgun (WGS) entry which is preliminary data.</text>
</comment>
<reference evidence="3 4" key="1">
    <citation type="journal article" date="2020" name="Nature">
        <title>Bacterial chemolithoautotrophy via manganese oxidation.</title>
        <authorList>
            <person name="Yu H."/>
            <person name="Leadbetter J.R."/>
        </authorList>
    </citation>
    <scope>NUCLEOTIDE SEQUENCE [LARGE SCALE GENOMIC DNA]</scope>
    <source>
        <strain evidence="3 4">Mn-1</strain>
    </source>
</reference>
<dbReference type="PANTHER" id="PTHR13833:SF71">
    <property type="entry name" value="NHL DOMAIN-CONTAINING PROTEIN"/>
    <property type="match status" value="1"/>
</dbReference>
<evidence type="ECO:0000313" key="4">
    <source>
        <dbReference type="Proteomes" id="UP000534783"/>
    </source>
</evidence>
<gene>
    <name evidence="3" type="ORF">MNODULE_00085</name>
</gene>
<dbReference type="InterPro" id="IPR001258">
    <property type="entry name" value="NHL_repeat"/>
</dbReference>
<keyword evidence="4" id="KW-1185">Reference proteome</keyword>